<comment type="caution">
    <text evidence="1">The sequence shown here is derived from an EMBL/GenBank/DDBJ whole genome shotgun (WGS) entry which is preliminary data.</text>
</comment>
<gene>
    <name evidence="1" type="ORF">X943_002248</name>
</gene>
<evidence type="ECO:0000313" key="2">
    <source>
        <dbReference type="Proteomes" id="UP001195914"/>
    </source>
</evidence>
<sequence length="442" mass="49205">MTETCDFKDPKNLKDILVELYKLHGMDQTKPKVFEQLKTYLGTYCAEAYLNDFYGYRHSYSSYGGTILLLTKAGHDICEAILQSPTGGRSVDTHSKHTGQNCAERIANAIKACLPKAYAALYYLYFMGDKSLKETIKGGKWDNKCNQTGNVFNNWLTDDRHYGKMKGLIARGFASVSSRLTSNTAENVAEKLKSAVSLNIQGDDGSLQNVLCGFMFVCKWDDALLGHALLFLSKFCEKVGSDYTRDGGETFNQFRGKFERKFNGSFDEMQKRCNEVNNGLRPFTLGLGNTDSKLYAVCQRNTNLFNDLWDDKNFDKYCDWLRKHLKNIIEALKDMSEKCKQWTKGKLKDASSAGPSRFGFVPKQSDWMNRINENLQGPITSLIEPLEKLEKALQTSSSAGATAGGVFTGLFGLGGAGAGAAYATNAFGFQNLVTSFISSFLK</sequence>
<reference evidence="1" key="2">
    <citation type="submission" date="2021-05" db="EMBL/GenBank/DDBJ databases">
        <authorList>
            <person name="Pain A."/>
        </authorList>
    </citation>
    <scope>NUCLEOTIDE SEQUENCE</scope>
    <source>
        <strain evidence="1">1802A</strain>
    </source>
</reference>
<keyword evidence="2" id="KW-1185">Reference proteome</keyword>
<protein>
    <submittedName>
        <fullName evidence="1">Uncharacterized protein</fullName>
    </submittedName>
</protein>
<organism evidence="1 2">
    <name type="scientific">Babesia divergens</name>
    <dbReference type="NCBI Taxonomy" id="32595"/>
    <lineage>
        <taxon>Eukaryota</taxon>
        <taxon>Sar</taxon>
        <taxon>Alveolata</taxon>
        <taxon>Apicomplexa</taxon>
        <taxon>Aconoidasida</taxon>
        <taxon>Piroplasmida</taxon>
        <taxon>Babesiidae</taxon>
        <taxon>Babesia</taxon>
    </lineage>
</organism>
<name>A0AAD9G5G7_BABDI</name>
<dbReference type="Proteomes" id="UP001195914">
    <property type="component" value="Unassembled WGS sequence"/>
</dbReference>
<proteinExistence type="predicted"/>
<dbReference type="EMBL" id="JAHBMH010000076">
    <property type="protein sequence ID" value="KAK1932179.1"/>
    <property type="molecule type" value="Genomic_DNA"/>
</dbReference>
<accession>A0AAD9G5G7</accession>
<dbReference type="AlphaFoldDB" id="A0AAD9G5G7"/>
<evidence type="ECO:0000313" key="1">
    <source>
        <dbReference type="EMBL" id="KAK1932179.1"/>
    </source>
</evidence>
<reference evidence="1" key="1">
    <citation type="journal article" date="2014" name="Nucleic Acids Res.">
        <title>The evolutionary dynamics of variant antigen genes in Babesia reveal a history of genomic innovation underlying host-parasite interaction.</title>
        <authorList>
            <person name="Jackson A.P."/>
            <person name="Otto T.D."/>
            <person name="Darby A."/>
            <person name="Ramaprasad A."/>
            <person name="Xia D."/>
            <person name="Echaide I.E."/>
            <person name="Farber M."/>
            <person name="Gahlot S."/>
            <person name="Gamble J."/>
            <person name="Gupta D."/>
            <person name="Gupta Y."/>
            <person name="Jackson L."/>
            <person name="Malandrin L."/>
            <person name="Malas T.B."/>
            <person name="Moussa E."/>
            <person name="Nair M."/>
            <person name="Reid A.J."/>
            <person name="Sanders M."/>
            <person name="Sharma J."/>
            <person name="Tracey A."/>
            <person name="Quail M.A."/>
            <person name="Weir W."/>
            <person name="Wastling J.M."/>
            <person name="Hall N."/>
            <person name="Willadsen P."/>
            <person name="Lingelbach K."/>
            <person name="Shiels B."/>
            <person name="Tait A."/>
            <person name="Berriman M."/>
            <person name="Allred D.R."/>
            <person name="Pain A."/>
        </authorList>
    </citation>
    <scope>NUCLEOTIDE SEQUENCE</scope>
    <source>
        <strain evidence="1">1802A</strain>
    </source>
</reference>